<dbReference type="SUPFAM" id="SSF51445">
    <property type="entry name" value="(Trans)glycosidases"/>
    <property type="match status" value="1"/>
</dbReference>
<dbReference type="EMBL" id="AORV01000018">
    <property type="protein sequence ID" value="EMS73472.1"/>
    <property type="molecule type" value="Genomic_DNA"/>
</dbReference>
<keyword evidence="4 9" id="KW-0378">Hydrolase</keyword>
<dbReference type="Proteomes" id="UP000014155">
    <property type="component" value="Unassembled WGS sequence"/>
</dbReference>
<keyword evidence="12" id="KW-1185">Reference proteome</keyword>
<dbReference type="Pfam" id="PF00404">
    <property type="entry name" value="Dockerin_1"/>
    <property type="match status" value="1"/>
</dbReference>
<evidence type="ECO:0000256" key="1">
    <source>
        <dbReference type="ARBA" id="ARBA00000966"/>
    </source>
</evidence>
<dbReference type="AlphaFoldDB" id="S0FNL0"/>
<evidence type="ECO:0000259" key="10">
    <source>
        <dbReference type="PROSITE" id="PS51766"/>
    </source>
</evidence>
<dbReference type="SUPFAM" id="SSF63446">
    <property type="entry name" value="Type I dockerin domain"/>
    <property type="match status" value="1"/>
</dbReference>
<dbReference type="InterPro" id="IPR018087">
    <property type="entry name" value="Glyco_hydro_5_CS"/>
</dbReference>
<dbReference type="InterPro" id="IPR001547">
    <property type="entry name" value="Glyco_hydro_5"/>
</dbReference>
<keyword evidence="8" id="KW-0624">Polysaccharide degradation</keyword>
<evidence type="ECO:0000256" key="3">
    <source>
        <dbReference type="ARBA" id="ARBA00022729"/>
    </source>
</evidence>
<comment type="catalytic activity">
    <reaction evidence="1">
        <text>Endohydrolysis of (1-&gt;4)-beta-D-glucosidic linkages in cellulose, lichenin and cereal beta-D-glucans.</text>
        <dbReference type="EC" id="3.2.1.4"/>
    </reaction>
</comment>
<protein>
    <recommendedName>
        <fullName evidence="2">cellulase</fullName>
        <ecNumber evidence="2">3.2.1.4</ecNumber>
    </recommendedName>
</protein>
<gene>
    <name evidence="11" type="ORF">CTER_0519</name>
</gene>
<dbReference type="PANTHER" id="PTHR35923">
    <property type="entry name" value="MAJOR EXTRACELLULAR ENDOGLUCANASE"/>
    <property type="match status" value="1"/>
</dbReference>
<dbReference type="InterPro" id="IPR017853">
    <property type="entry name" value="GH"/>
</dbReference>
<keyword evidence="6" id="KW-0119">Carbohydrate metabolism</keyword>
<dbReference type="GO" id="GO:0008810">
    <property type="term" value="F:cellulase activity"/>
    <property type="evidence" value="ECO:0007669"/>
    <property type="project" value="UniProtKB-EC"/>
</dbReference>
<dbReference type="PANTHER" id="PTHR35923:SF2">
    <property type="entry name" value="ENDOGLUCANASE"/>
    <property type="match status" value="1"/>
</dbReference>
<dbReference type="Gene3D" id="3.20.20.80">
    <property type="entry name" value="Glycosidases"/>
    <property type="match status" value="1"/>
</dbReference>
<dbReference type="Pfam" id="PF00150">
    <property type="entry name" value="Cellulase"/>
    <property type="match status" value="1"/>
</dbReference>
<evidence type="ECO:0000256" key="5">
    <source>
        <dbReference type="ARBA" id="ARBA00023001"/>
    </source>
</evidence>
<reference evidence="11 12" key="1">
    <citation type="journal article" date="2013" name="Genome Announc.">
        <title>Draft Genome Sequence of the Cellulolytic, Mesophilic, Anaerobic Bacterium Clostridium termitidis Strain CT1112 (DSM 5398).</title>
        <authorList>
            <person name="Lal S."/>
            <person name="Ramachandran U."/>
            <person name="Zhang X."/>
            <person name="Munir R."/>
            <person name="Sparling R."/>
            <person name="Levin D.B."/>
        </authorList>
    </citation>
    <scope>NUCLEOTIDE SEQUENCE [LARGE SCALE GENOMIC DNA]</scope>
    <source>
        <strain evidence="11 12">CT1112</strain>
    </source>
</reference>
<dbReference type="PATRIC" id="fig|1195236.3.peg.840"/>
<dbReference type="InterPro" id="IPR018247">
    <property type="entry name" value="EF_Hand_1_Ca_BS"/>
</dbReference>
<evidence type="ECO:0000313" key="11">
    <source>
        <dbReference type="EMBL" id="EMS73472.1"/>
    </source>
</evidence>
<comment type="similarity">
    <text evidence="9">Belongs to the glycosyl hydrolase 5 (cellulase A) family.</text>
</comment>
<evidence type="ECO:0000256" key="2">
    <source>
        <dbReference type="ARBA" id="ARBA00012601"/>
    </source>
</evidence>
<dbReference type="PROSITE" id="PS51766">
    <property type="entry name" value="DOCKERIN"/>
    <property type="match status" value="1"/>
</dbReference>
<proteinExistence type="inferred from homology"/>
<dbReference type="EC" id="3.2.1.4" evidence="2"/>
<dbReference type="RefSeq" id="WP_004623784.1">
    <property type="nucleotide sequence ID" value="NZ_AORV01000018.1"/>
</dbReference>
<dbReference type="GO" id="GO:0030245">
    <property type="term" value="P:cellulose catabolic process"/>
    <property type="evidence" value="ECO:0007669"/>
    <property type="project" value="UniProtKB-KW"/>
</dbReference>
<dbReference type="CDD" id="cd14256">
    <property type="entry name" value="Dockerin_I"/>
    <property type="match status" value="1"/>
</dbReference>
<feature type="domain" description="Dockerin" evidence="10">
    <location>
        <begin position="435"/>
        <end position="495"/>
    </location>
</feature>
<dbReference type="STRING" id="1195236.CTER_0519"/>
<sequence>MSFSAKKRKIIIIFTFILAIAFILQVQMVSAQDAADNSDDYLHVSGNKIFDKYGNQVRLTGIAWFGFETPNECYHGIWSQKMEFILDTAADNGFNLLRVPLSLQLVNQWRKGIYPQTTAVNIFYNPGLEGLNTLEILDASIAYCKKIGLKVMLDMHRTTNSYQTGLWYGNSFTAEDFEASWKWLAEHYKNDDTVIAMDLFNEPYGKPTAADGAKWDGSTDKNNWKYEAEKVGKAILDINPNLLIVVEGVETYPYEGYTYAEKDEHKYYYTWWGGNLRGVRDYPVNLGSRQSQLVYSPHDYGPSVWMQSWFQGDFNKDTLLRDVWGPNWYYINGENIAPVLVGEWGGRMDKGINEKWMTALTDFIEDTGISHTFWCLNSNSADTGGIFLGNEFNEIDMEKLALVQRSLWKNTNGKFIGLDHKINLGKTGTHVGAGSEIQTGDVNSDGNVNALDLAVLKMYLLGGSTSIDRSAADMNSDGSIDAIDMILLKQLLLGK</sequence>
<keyword evidence="5" id="KW-0136">Cellulose degradation</keyword>
<comment type="caution">
    <text evidence="11">The sequence shown here is derived from an EMBL/GenBank/DDBJ whole genome shotgun (WGS) entry which is preliminary data.</text>
</comment>
<dbReference type="eggNOG" id="COG2730">
    <property type="taxonomic scope" value="Bacteria"/>
</dbReference>
<dbReference type="PROSITE" id="PS00659">
    <property type="entry name" value="GLYCOSYL_HYDROL_F5"/>
    <property type="match status" value="1"/>
</dbReference>
<evidence type="ECO:0000256" key="9">
    <source>
        <dbReference type="RuleBase" id="RU361153"/>
    </source>
</evidence>
<evidence type="ECO:0000256" key="7">
    <source>
        <dbReference type="ARBA" id="ARBA00023295"/>
    </source>
</evidence>
<dbReference type="PROSITE" id="PS00018">
    <property type="entry name" value="EF_HAND_1"/>
    <property type="match status" value="1"/>
</dbReference>
<name>S0FNL0_RUMCE</name>
<dbReference type="InterPro" id="IPR002105">
    <property type="entry name" value="Dockerin_1_rpt"/>
</dbReference>
<dbReference type="Gene3D" id="1.10.1330.10">
    <property type="entry name" value="Dockerin domain"/>
    <property type="match status" value="1"/>
</dbReference>
<evidence type="ECO:0000313" key="12">
    <source>
        <dbReference type="Proteomes" id="UP000014155"/>
    </source>
</evidence>
<accession>S0FNL0</accession>
<keyword evidence="7 9" id="KW-0326">Glycosidase</keyword>
<evidence type="ECO:0000256" key="6">
    <source>
        <dbReference type="ARBA" id="ARBA00023277"/>
    </source>
</evidence>
<dbReference type="InterPro" id="IPR036439">
    <property type="entry name" value="Dockerin_dom_sf"/>
</dbReference>
<evidence type="ECO:0000256" key="4">
    <source>
        <dbReference type="ARBA" id="ARBA00022801"/>
    </source>
</evidence>
<evidence type="ECO:0000256" key="8">
    <source>
        <dbReference type="ARBA" id="ARBA00023326"/>
    </source>
</evidence>
<dbReference type="InterPro" id="IPR016134">
    <property type="entry name" value="Dockerin_dom"/>
</dbReference>
<keyword evidence="3" id="KW-0732">Signal</keyword>
<organism evidence="11 12">
    <name type="scientific">Ruminiclostridium cellobioparum subsp. termitidis CT1112</name>
    <dbReference type="NCBI Taxonomy" id="1195236"/>
    <lineage>
        <taxon>Bacteria</taxon>
        <taxon>Bacillati</taxon>
        <taxon>Bacillota</taxon>
        <taxon>Clostridia</taxon>
        <taxon>Eubacteriales</taxon>
        <taxon>Oscillospiraceae</taxon>
        <taxon>Ruminiclostridium</taxon>
    </lineage>
</organism>